<dbReference type="AlphaFoldDB" id="A0A6L2JWI8"/>
<dbReference type="PANTHER" id="PTHR32054:SF70">
    <property type="entry name" value="OS07G0620100 PROTEIN"/>
    <property type="match status" value="1"/>
</dbReference>
<dbReference type="GO" id="GO:0009903">
    <property type="term" value="P:chloroplast avoidance movement"/>
    <property type="evidence" value="ECO:0007669"/>
    <property type="project" value="TreeGrafter"/>
</dbReference>
<feature type="coiled-coil region" evidence="3">
    <location>
        <begin position="105"/>
        <end position="132"/>
    </location>
</feature>
<evidence type="ECO:0000256" key="2">
    <source>
        <dbReference type="ARBA" id="ARBA00023054"/>
    </source>
</evidence>
<evidence type="ECO:0000313" key="5">
    <source>
        <dbReference type="EMBL" id="GEU41129.1"/>
    </source>
</evidence>
<feature type="region of interest" description="Disordered" evidence="4">
    <location>
        <begin position="277"/>
        <end position="299"/>
    </location>
</feature>
<dbReference type="GO" id="GO:0005829">
    <property type="term" value="C:cytosol"/>
    <property type="evidence" value="ECO:0007669"/>
    <property type="project" value="TreeGrafter"/>
</dbReference>
<sequence length="321" mass="36703">MTPEMGSYEDSKRTYKARELYVLSDKIEELHRTKEELKQAKDEAMQSWLDSRPLIDELEKLQSELANAKKQSENDIVTKLESELMAINMSIRVKKEEELKATNGINEMTRVSESIREEMERLKLEISEGRRARSKKKMVIKMRRQTLRTLKLTLRAVRLESEAYGASAESALEQINHARVSDHGATIELTEEDYFALTRRAKEETSLADWRVVVANEQRLVAEQSRDLALKTLSDPTLEGGSMKNNKAGEISNNKEGDISENGVKSFRLRARTPFPKGRANQIANDGTKGNKNQMQVGKKKPSLFTEIKSFFARKIKYLFG</sequence>
<feature type="compositionally biased region" description="Polar residues" evidence="4">
    <location>
        <begin position="282"/>
        <end position="296"/>
    </location>
</feature>
<dbReference type="EMBL" id="BKCJ010001396">
    <property type="protein sequence ID" value="GEU41129.1"/>
    <property type="molecule type" value="Genomic_DNA"/>
</dbReference>
<name>A0A6L2JWI8_TANCI</name>
<dbReference type="PANTHER" id="PTHR32054">
    <property type="entry name" value="HEAVY CHAIN, PUTATIVE, EXPRESSED-RELATED-RELATED"/>
    <property type="match status" value="1"/>
</dbReference>
<proteinExistence type="inferred from homology"/>
<dbReference type="Pfam" id="PF05701">
    <property type="entry name" value="WEMBL"/>
    <property type="match status" value="1"/>
</dbReference>
<feature type="region of interest" description="Disordered" evidence="4">
    <location>
        <begin position="235"/>
        <end position="263"/>
    </location>
</feature>
<evidence type="ECO:0000256" key="3">
    <source>
        <dbReference type="SAM" id="Coils"/>
    </source>
</evidence>
<feature type="coiled-coil region" evidence="3">
    <location>
        <begin position="20"/>
        <end position="78"/>
    </location>
</feature>
<protein>
    <submittedName>
        <fullName evidence="5">Uncharacterized protein</fullName>
    </submittedName>
</protein>
<dbReference type="InterPro" id="IPR008545">
    <property type="entry name" value="Web"/>
</dbReference>
<reference evidence="5" key="1">
    <citation type="journal article" date="2019" name="Sci. Rep.">
        <title>Draft genome of Tanacetum cinerariifolium, the natural source of mosquito coil.</title>
        <authorList>
            <person name="Yamashiro T."/>
            <person name="Shiraishi A."/>
            <person name="Satake H."/>
            <person name="Nakayama K."/>
        </authorList>
    </citation>
    <scope>NUCLEOTIDE SEQUENCE</scope>
</reference>
<comment type="similarity">
    <text evidence="1">Belongs to the WEB family.</text>
</comment>
<keyword evidence="2 3" id="KW-0175">Coiled coil</keyword>
<dbReference type="GO" id="GO:0009904">
    <property type="term" value="P:chloroplast accumulation movement"/>
    <property type="evidence" value="ECO:0007669"/>
    <property type="project" value="TreeGrafter"/>
</dbReference>
<organism evidence="5">
    <name type="scientific">Tanacetum cinerariifolium</name>
    <name type="common">Dalmatian daisy</name>
    <name type="synonym">Chrysanthemum cinerariifolium</name>
    <dbReference type="NCBI Taxonomy" id="118510"/>
    <lineage>
        <taxon>Eukaryota</taxon>
        <taxon>Viridiplantae</taxon>
        <taxon>Streptophyta</taxon>
        <taxon>Embryophyta</taxon>
        <taxon>Tracheophyta</taxon>
        <taxon>Spermatophyta</taxon>
        <taxon>Magnoliopsida</taxon>
        <taxon>eudicotyledons</taxon>
        <taxon>Gunneridae</taxon>
        <taxon>Pentapetalae</taxon>
        <taxon>asterids</taxon>
        <taxon>campanulids</taxon>
        <taxon>Asterales</taxon>
        <taxon>Asteraceae</taxon>
        <taxon>Asteroideae</taxon>
        <taxon>Anthemideae</taxon>
        <taxon>Anthemidinae</taxon>
        <taxon>Tanacetum</taxon>
    </lineage>
</organism>
<gene>
    <name evidence="5" type="ORF">Tci_013107</name>
</gene>
<evidence type="ECO:0000256" key="4">
    <source>
        <dbReference type="SAM" id="MobiDB-lite"/>
    </source>
</evidence>
<accession>A0A6L2JWI8</accession>
<comment type="caution">
    <text evidence="5">The sequence shown here is derived from an EMBL/GenBank/DDBJ whole genome shotgun (WGS) entry which is preliminary data.</text>
</comment>
<evidence type="ECO:0000256" key="1">
    <source>
        <dbReference type="ARBA" id="ARBA00005485"/>
    </source>
</evidence>